<evidence type="ECO:0000256" key="1">
    <source>
        <dbReference type="ARBA" id="ARBA00005594"/>
    </source>
</evidence>
<evidence type="ECO:0000256" key="4">
    <source>
        <dbReference type="ARBA" id="ARBA00022741"/>
    </source>
</evidence>
<name>A0A067LSA1_BOTB1</name>
<dbReference type="InterPro" id="IPR014729">
    <property type="entry name" value="Rossmann-like_a/b/a_fold"/>
</dbReference>
<dbReference type="SUPFAM" id="SSF47323">
    <property type="entry name" value="Anticodon-binding domain of a subclass of class I aminoacyl-tRNA synthetases"/>
    <property type="match status" value="1"/>
</dbReference>
<dbReference type="GO" id="GO:0006431">
    <property type="term" value="P:methionyl-tRNA aminoacylation"/>
    <property type="evidence" value="ECO:0007669"/>
    <property type="project" value="InterPro"/>
</dbReference>
<keyword evidence="4 10" id="KW-0547">Nucleotide-binding</keyword>
<organism evidence="13 14">
    <name type="scientific">Botryobasidium botryosum (strain FD-172 SS1)</name>
    <dbReference type="NCBI Taxonomy" id="930990"/>
    <lineage>
        <taxon>Eukaryota</taxon>
        <taxon>Fungi</taxon>
        <taxon>Dikarya</taxon>
        <taxon>Basidiomycota</taxon>
        <taxon>Agaricomycotina</taxon>
        <taxon>Agaricomycetes</taxon>
        <taxon>Cantharellales</taxon>
        <taxon>Botryobasidiaceae</taxon>
        <taxon>Botryobasidium</taxon>
    </lineage>
</organism>
<dbReference type="Gene3D" id="1.10.730.10">
    <property type="entry name" value="Isoleucyl-tRNA Synthetase, Domain 1"/>
    <property type="match status" value="1"/>
</dbReference>
<evidence type="ECO:0000256" key="9">
    <source>
        <dbReference type="ARBA" id="ARBA00068817"/>
    </source>
</evidence>
<evidence type="ECO:0000313" key="13">
    <source>
        <dbReference type="EMBL" id="KDQ05899.1"/>
    </source>
</evidence>
<evidence type="ECO:0000256" key="7">
    <source>
        <dbReference type="ARBA" id="ARBA00023146"/>
    </source>
</evidence>
<dbReference type="InterPro" id="IPR015413">
    <property type="entry name" value="Methionyl/Leucyl_tRNA_Synth"/>
</dbReference>
<dbReference type="HOGENOM" id="CLU_009710_9_0_1"/>
<dbReference type="InterPro" id="IPR033911">
    <property type="entry name" value="MetRS_core"/>
</dbReference>
<keyword evidence="5 10" id="KW-0067">ATP-binding</keyword>
<evidence type="ECO:0000256" key="6">
    <source>
        <dbReference type="ARBA" id="ARBA00022917"/>
    </source>
</evidence>
<dbReference type="AlphaFoldDB" id="A0A067LSA1"/>
<keyword evidence="6 10" id="KW-0648">Protein biosynthesis</keyword>
<comment type="catalytic activity">
    <reaction evidence="8">
        <text>tRNA(Met) + L-methionine + ATP = L-methionyl-tRNA(Met) + AMP + diphosphate</text>
        <dbReference type="Rhea" id="RHEA:13481"/>
        <dbReference type="Rhea" id="RHEA-COMP:9667"/>
        <dbReference type="Rhea" id="RHEA-COMP:9698"/>
        <dbReference type="ChEBI" id="CHEBI:30616"/>
        <dbReference type="ChEBI" id="CHEBI:33019"/>
        <dbReference type="ChEBI" id="CHEBI:57844"/>
        <dbReference type="ChEBI" id="CHEBI:78442"/>
        <dbReference type="ChEBI" id="CHEBI:78530"/>
        <dbReference type="ChEBI" id="CHEBI:456215"/>
        <dbReference type="EC" id="6.1.1.10"/>
    </reaction>
</comment>
<evidence type="ECO:0000256" key="5">
    <source>
        <dbReference type="ARBA" id="ARBA00022840"/>
    </source>
</evidence>
<keyword evidence="3 10" id="KW-0436">Ligase</keyword>
<dbReference type="InterPro" id="IPR023457">
    <property type="entry name" value="Met-tRNA_synth_2"/>
</dbReference>
<dbReference type="GO" id="GO:0005739">
    <property type="term" value="C:mitochondrion"/>
    <property type="evidence" value="ECO:0007669"/>
    <property type="project" value="UniProtKB-ARBA"/>
</dbReference>
<evidence type="ECO:0000256" key="3">
    <source>
        <dbReference type="ARBA" id="ARBA00022598"/>
    </source>
</evidence>
<evidence type="ECO:0000313" key="14">
    <source>
        <dbReference type="Proteomes" id="UP000027195"/>
    </source>
</evidence>
<evidence type="ECO:0000259" key="12">
    <source>
        <dbReference type="Pfam" id="PF09334"/>
    </source>
</evidence>
<dbReference type="PANTHER" id="PTHR43326">
    <property type="entry name" value="METHIONYL-TRNA SYNTHETASE"/>
    <property type="match status" value="1"/>
</dbReference>
<evidence type="ECO:0000256" key="8">
    <source>
        <dbReference type="ARBA" id="ARBA00047364"/>
    </source>
</evidence>
<dbReference type="PANTHER" id="PTHR43326:SF1">
    <property type="entry name" value="METHIONINE--TRNA LIGASE, MITOCHONDRIAL"/>
    <property type="match status" value="1"/>
</dbReference>
<dbReference type="FunFam" id="2.170.220.10:FF:000001">
    <property type="entry name" value="methionine--tRNA ligase, mitochondrial"/>
    <property type="match status" value="1"/>
</dbReference>
<dbReference type="GO" id="GO:0005524">
    <property type="term" value="F:ATP binding"/>
    <property type="evidence" value="ECO:0007669"/>
    <property type="project" value="UniProtKB-KW"/>
</dbReference>
<keyword evidence="7 10" id="KW-0030">Aminoacyl-tRNA synthetase</keyword>
<keyword evidence="14" id="KW-1185">Reference proteome</keyword>
<dbReference type="Pfam" id="PF09334">
    <property type="entry name" value="tRNA-synt_1g"/>
    <property type="match status" value="1"/>
</dbReference>
<dbReference type="EC" id="6.1.1.10" evidence="2"/>
<proteinExistence type="inferred from homology"/>
<feature type="region of interest" description="Disordered" evidence="11">
    <location>
        <begin position="435"/>
        <end position="458"/>
    </location>
</feature>
<comment type="similarity">
    <text evidence="1 10">Belongs to the class-I aminoacyl-tRNA synthetase family.</text>
</comment>
<dbReference type="PRINTS" id="PR01041">
    <property type="entry name" value="TRNASYNTHMET"/>
</dbReference>
<feature type="compositionally biased region" description="Basic and acidic residues" evidence="11">
    <location>
        <begin position="448"/>
        <end position="458"/>
    </location>
</feature>
<feature type="domain" description="Methionyl/Leucyl tRNA synthetase" evidence="12">
    <location>
        <begin position="1"/>
        <end position="330"/>
    </location>
</feature>
<dbReference type="EMBL" id="KL198173">
    <property type="protein sequence ID" value="KDQ05899.1"/>
    <property type="molecule type" value="Genomic_DNA"/>
</dbReference>
<dbReference type="Gene3D" id="3.40.50.620">
    <property type="entry name" value="HUPs"/>
    <property type="match status" value="1"/>
</dbReference>
<dbReference type="Proteomes" id="UP000027195">
    <property type="component" value="Unassembled WGS sequence"/>
</dbReference>
<evidence type="ECO:0000256" key="10">
    <source>
        <dbReference type="RuleBase" id="RU363039"/>
    </source>
</evidence>
<gene>
    <name evidence="13" type="ORF">BOTBODRAFT_39907</name>
</gene>
<evidence type="ECO:0000256" key="11">
    <source>
        <dbReference type="SAM" id="MobiDB-lite"/>
    </source>
</evidence>
<accession>A0A067LSA1</accession>
<dbReference type="InterPro" id="IPR009080">
    <property type="entry name" value="tRNAsynth_Ia_anticodon-bd"/>
</dbReference>
<protein>
    <recommendedName>
        <fullName evidence="9">Probable methionine--tRNA ligase, mitochondrial</fullName>
        <ecNumber evidence="2">6.1.1.10</ecNumber>
    </recommendedName>
</protein>
<sequence>MFCTGTDEHGLKIQQAAKESGKDPKEFCDLISTRFKELARAGTISNTRFIRTTDKSHVKAVQYLWRKLRARGLIYKGSHSGWYAVSDECFYTDAQVRTAVDPITKKEIKVSIETGKQVEWTEEENYKFRLSAFREPLISWLQSNPTAIYPPKRHAEVLASLTSGPLADLSVSRLRSRLSWGIEVPEDPEHTIYVWLDALINYMTFAGYPWHDGQSDGKGWPPNIMTVGKDIIRFHAVYFPAFLLALDHELPKTILAHAHWTMDRSKMSKSLGNVADPFQSIEHYGVDGVRYYLMRAGGSFTDDSDWSSEQVPKHYDTHLKDLIGNLFSRIASPRLLAHHEEADVMPHSQPQGTVGERDSAIYAMLVELPGKDIMDCLAEANRHFTQLAPWAPNTPESIKSAYFYSSETLRIAGILLQPFMPTKAAELLDRMGAGEGERGWDDAGLGRGRYEGMKEGKKEKVPLKVKLDSLRR</sequence>
<dbReference type="STRING" id="930990.A0A067LSA1"/>
<dbReference type="CDD" id="cd00814">
    <property type="entry name" value="MetRS_core"/>
    <property type="match status" value="1"/>
</dbReference>
<reference evidence="14" key="1">
    <citation type="journal article" date="2014" name="Proc. Natl. Acad. Sci. U.S.A.">
        <title>Extensive sampling of basidiomycete genomes demonstrates inadequacy of the white-rot/brown-rot paradigm for wood decay fungi.</title>
        <authorList>
            <person name="Riley R."/>
            <person name="Salamov A.A."/>
            <person name="Brown D.W."/>
            <person name="Nagy L.G."/>
            <person name="Floudas D."/>
            <person name="Held B.W."/>
            <person name="Levasseur A."/>
            <person name="Lombard V."/>
            <person name="Morin E."/>
            <person name="Otillar R."/>
            <person name="Lindquist E.A."/>
            <person name="Sun H."/>
            <person name="LaButti K.M."/>
            <person name="Schmutz J."/>
            <person name="Jabbour D."/>
            <person name="Luo H."/>
            <person name="Baker S.E."/>
            <person name="Pisabarro A.G."/>
            <person name="Walton J.D."/>
            <person name="Blanchette R.A."/>
            <person name="Henrissat B."/>
            <person name="Martin F."/>
            <person name="Cullen D."/>
            <person name="Hibbett D.S."/>
            <person name="Grigoriev I.V."/>
        </authorList>
    </citation>
    <scope>NUCLEOTIDE SEQUENCE [LARGE SCALE GENOMIC DNA]</scope>
    <source>
        <strain evidence="14">FD-172 SS1</strain>
    </source>
</reference>
<evidence type="ECO:0000256" key="2">
    <source>
        <dbReference type="ARBA" id="ARBA00012838"/>
    </source>
</evidence>
<dbReference type="Gene3D" id="2.170.220.10">
    <property type="match status" value="1"/>
</dbReference>
<dbReference type="InParanoid" id="A0A067LSA1"/>
<dbReference type="OrthoDB" id="24670at2759"/>
<dbReference type="GO" id="GO:0004825">
    <property type="term" value="F:methionine-tRNA ligase activity"/>
    <property type="evidence" value="ECO:0007669"/>
    <property type="project" value="UniProtKB-EC"/>
</dbReference>
<dbReference type="FunCoup" id="A0A067LSA1">
    <property type="interactions" value="251"/>
</dbReference>
<dbReference type="SUPFAM" id="SSF52374">
    <property type="entry name" value="Nucleotidylyl transferase"/>
    <property type="match status" value="1"/>
</dbReference>